<organism evidence="2 3">
    <name type="scientific">Pleurodeles waltl</name>
    <name type="common">Iberian ribbed newt</name>
    <dbReference type="NCBI Taxonomy" id="8319"/>
    <lineage>
        <taxon>Eukaryota</taxon>
        <taxon>Metazoa</taxon>
        <taxon>Chordata</taxon>
        <taxon>Craniata</taxon>
        <taxon>Vertebrata</taxon>
        <taxon>Euteleostomi</taxon>
        <taxon>Amphibia</taxon>
        <taxon>Batrachia</taxon>
        <taxon>Caudata</taxon>
        <taxon>Salamandroidea</taxon>
        <taxon>Salamandridae</taxon>
        <taxon>Pleurodelinae</taxon>
        <taxon>Pleurodeles</taxon>
    </lineage>
</organism>
<feature type="region of interest" description="Disordered" evidence="1">
    <location>
        <begin position="78"/>
        <end position="138"/>
    </location>
</feature>
<dbReference type="AlphaFoldDB" id="A0AAV7W7E5"/>
<dbReference type="EMBL" id="JANPWB010000002">
    <property type="protein sequence ID" value="KAJ1208200.1"/>
    <property type="molecule type" value="Genomic_DNA"/>
</dbReference>
<comment type="caution">
    <text evidence="2">The sequence shown here is derived from an EMBL/GenBank/DDBJ whole genome shotgun (WGS) entry which is preliminary data.</text>
</comment>
<dbReference type="Proteomes" id="UP001066276">
    <property type="component" value="Chromosome 1_2"/>
</dbReference>
<reference evidence="2" key="1">
    <citation type="journal article" date="2022" name="bioRxiv">
        <title>Sequencing and chromosome-scale assembly of the giantPleurodeles waltlgenome.</title>
        <authorList>
            <person name="Brown T."/>
            <person name="Elewa A."/>
            <person name="Iarovenko S."/>
            <person name="Subramanian E."/>
            <person name="Araus A.J."/>
            <person name="Petzold A."/>
            <person name="Susuki M."/>
            <person name="Suzuki K.-i.T."/>
            <person name="Hayashi T."/>
            <person name="Toyoda A."/>
            <person name="Oliveira C."/>
            <person name="Osipova E."/>
            <person name="Leigh N.D."/>
            <person name="Simon A."/>
            <person name="Yun M.H."/>
        </authorList>
    </citation>
    <scope>NUCLEOTIDE SEQUENCE</scope>
    <source>
        <strain evidence="2">20211129_DDA</strain>
        <tissue evidence="2">Liver</tissue>
    </source>
</reference>
<feature type="compositionally biased region" description="Basic and acidic residues" evidence="1">
    <location>
        <begin position="123"/>
        <end position="138"/>
    </location>
</feature>
<protein>
    <submittedName>
        <fullName evidence="2">Uncharacterized protein</fullName>
    </submittedName>
</protein>
<sequence>MGTDYVASQDLLDSVQMDNSMEAWWAETPFCKEEIEQNPCKKRLTKVRKRAQKKTYQIEDNRKEEELMNQAKRVLSALSDTTKPHGVKGRKYGGEAPTTLGSDEDTGNYNNLPGRKNKKKPKIRDQKQGREEEIITTT</sequence>
<keyword evidence="3" id="KW-1185">Reference proteome</keyword>
<gene>
    <name evidence="2" type="ORF">NDU88_003586</name>
</gene>
<evidence type="ECO:0000256" key="1">
    <source>
        <dbReference type="SAM" id="MobiDB-lite"/>
    </source>
</evidence>
<evidence type="ECO:0000313" key="3">
    <source>
        <dbReference type="Proteomes" id="UP001066276"/>
    </source>
</evidence>
<name>A0AAV7W7E5_PLEWA</name>
<accession>A0AAV7W7E5</accession>
<evidence type="ECO:0000313" key="2">
    <source>
        <dbReference type="EMBL" id="KAJ1208200.1"/>
    </source>
</evidence>
<proteinExistence type="predicted"/>